<proteinExistence type="inferred from homology"/>
<dbReference type="PANTHER" id="PTHR30576:SF0">
    <property type="entry name" value="UNDECAPRENYL-PHOSPHATE N-ACETYLGALACTOSAMINYL 1-PHOSPHATE TRANSFERASE-RELATED"/>
    <property type="match status" value="1"/>
</dbReference>
<dbReference type="PANTHER" id="PTHR30576">
    <property type="entry name" value="COLANIC BIOSYNTHESIS UDP-GLUCOSE LIPID CARRIER TRANSFERASE"/>
    <property type="match status" value="1"/>
</dbReference>
<dbReference type="Proteomes" id="UP000566663">
    <property type="component" value="Unassembled WGS sequence"/>
</dbReference>
<dbReference type="EMBL" id="JACHFZ010000004">
    <property type="protein sequence ID" value="MBB5292634.1"/>
    <property type="molecule type" value="Genomic_DNA"/>
</dbReference>
<evidence type="ECO:0000259" key="4">
    <source>
        <dbReference type="Pfam" id="PF02397"/>
    </source>
</evidence>
<dbReference type="InterPro" id="IPR003362">
    <property type="entry name" value="Bact_transf"/>
</dbReference>
<feature type="transmembrane region" description="Helical" evidence="3">
    <location>
        <begin position="66"/>
        <end position="84"/>
    </location>
</feature>
<reference evidence="5 6" key="1">
    <citation type="submission" date="2020-08" db="EMBL/GenBank/DDBJ databases">
        <title>Genomic Encyclopedia of Type Strains, Phase IV (KMG-IV): sequencing the most valuable type-strain genomes for metagenomic binning, comparative biology and taxonomic classification.</title>
        <authorList>
            <person name="Goeker M."/>
        </authorList>
    </citation>
    <scope>NUCLEOTIDE SEQUENCE [LARGE SCALE GENOMIC DNA]</scope>
    <source>
        <strain evidence="5 6">DSM 25335</strain>
    </source>
</reference>
<feature type="transmembrane region" description="Helical" evidence="3">
    <location>
        <begin position="96"/>
        <end position="115"/>
    </location>
</feature>
<gene>
    <name evidence="5" type="ORF">HNQ67_002158</name>
</gene>
<feature type="transmembrane region" description="Helical" evidence="3">
    <location>
        <begin position="27"/>
        <end position="46"/>
    </location>
</feature>
<protein>
    <submittedName>
        <fullName evidence="5">Lipopolysaccharide/colanic/teichoic acid biosynthesis glycosyltransferase</fullName>
    </submittedName>
</protein>
<feature type="domain" description="Bacterial sugar transferase" evidence="4">
    <location>
        <begin position="247"/>
        <end position="429"/>
    </location>
</feature>
<dbReference type="GO" id="GO:0016780">
    <property type="term" value="F:phosphotransferase activity, for other substituted phosphate groups"/>
    <property type="evidence" value="ECO:0007669"/>
    <property type="project" value="TreeGrafter"/>
</dbReference>
<evidence type="ECO:0000313" key="6">
    <source>
        <dbReference type="Proteomes" id="UP000566663"/>
    </source>
</evidence>
<evidence type="ECO:0000313" key="5">
    <source>
        <dbReference type="EMBL" id="MBB5292634.1"/>
    </source>
</evidence>
<keyword evidence="6" id="KW-1185">Reference proteome</keyword>
<accession>A0A7W8MHG6</accession>
<feature type="transmembrane region" description="Helical" evidence="3">
    <location>
        <begin position="252"/>
        <end position="277"/>
    </location>
</feature>
<keyword evidence="3" id="KW-0812">Transmembrane</keyword>
<dbReference type="RefSeq" id="WP_183255190.1">
    <property type="nucleotide sequence ID" value="NZ_BAAAFF010000001.1"/>
</dbReference>
<evidence type="ECO:0000256" key="3">
    <source>
        <dbReference type="SAM" id="Phobius"/>
    </source>
</evidence>
<keyword evidence="5" id="KW-0808">Transferase</keyword>
<dbReference type="Pfam" id="PF02397">
    <property type="entry name" value="Bac_transf"/>
    <property type="match status" value="1"/>
</dbReference>
<organism evidence="5 6">
    <name type="scientific">Brevundimonas basaltis</name>
    <dbReference type="NCBI Taxonomy" id="472166"/>
    <lineage>
        <taxon>Bacteria</taxon>
        <taxon>Pseudomonadati</taxon>
        <taxon>Pseudomonadota</taxon>
        <taxon>Alphaproteobacteria</taxon>
        <taxon>Caulobacterales</taxon>
        <taxon>Caulobacteraceae</taxon>
        <taxon>Brevundimonas</taxon>
    </lineage>
</organism>
<name>A0A7W8MHG6_9CAUL</name>
<dbReference type="AlphaFoldDB" id="A0A7W8MHG6"/>
<keyword evidence="3" id="KW-1133">Transmembrane helix</keyword>
<comment type="similarity">
    <text evidence="1">Belongs to the bacterial sugar transferase family.</text>
</comment>
<keyword evidence="2" id="KW-0270">Exopolysaccharide synthesis</keyword>
<evidence type="ECO:0000256" key="1">
    <source>
        <dbReference type="ARBA" id="ARBA00006464"/>
    </source>
</evidence>
<dbReference type="GO" id="GO:0000271">
    <property type="term" value="P:polysaccharide biosynthetic process"/>
    <property type="evidence" value="ECO:0007669"/>
    <property type="project" value="UniProtKB-KW"/>
</dbReference>
<feature type="transmembrane region" description="Helical" evidence="3">
    <location>
        <begin position="121"/>
        <end position="139"/>
    </location>
</feature>
<comment type="caution">
    <text evidence="5">The sequence shown here is derived from an EMBL/GenBank/DDBJ whole genome shotgun (WGS) entry which is preliminary data.</text>
</comment>
<evidence type="ECO:0000256" key="2">
    <source>
        <dbReference type="ARBA" id="ARBA00023169"/>
    </source>
</evidence>
<keyword evidence="3" id="KW-0472">Membrane</keyword>
<sequence>MTQLSTREKFAPAHPFVAAASSKRVPLWLLAIPTSVFCFLVLPLMYGRLAFGPQYMLAFPGPYLDHVLLNCAANFAVFMTSAHLKGRLDRKLAAVLSRALLVHGSLAFSILLLHLVHSNHVMITGFLVSALLAPLYMVFEHTTAQPQVAVIGPRTGAHRRLSEIYKGNVKVLEDPHLDVRRCDLILTPSMAELTPSWASFVSRAMLSGVPVRHVAEFLEEADGIVSIEHFDLDHLPLGGLTSYRLRKRLLDVLLIVVTAPITLVLTFAGVVAVLVSMGRPVMFVQSRTGVSGEPFQIYKLRTMRGLRPDEKAQTTSHGDVRVTAVGAWLRRFRIDELPQLWNVLKGDMSIIGPRPEWTKLSEEYQKHFPAYAYRHLVRPGITGWAQVRSGYAGDLEETKVKVGYDLFYIKNLSFALDVQILLRTIITLVTGNGAR</sequence>